<name>A0A839RPJ4_9ACTN</name>
<evidence type="ECO:0000313" key="2">
    <source>
        <dbReference type="EMBL" id="MBB3037913.1"/>
    </source>
</evidence>
<evidence type="ECO:0000313" key="3">
    <source>
        <dbReference type="Proteomes" id="UP000567922"/>
    </source>
</evidence>
<dbReference type="AlphaFoldDB" id="A0A839RPJ4"/>
<dbReference type="EMBL" id="JACHWS010000002">
    <property type="protein sequence ID" value="MBB3037913.1"/>
    <property type="molecule type" value="Genomic_DNA"/>
</dbReference>
<gene>
    <name evidence="2" type="ORF">FHU29_002362</name>
</gene>
<comment type="caution">
    <text evidence="2">The sequence shown here is derived from an EMBL/GenBank/DDBJ whole genome shotgun (WGS) entry which is preliminary data.</text>
</comment>
<organism evidence="2 3">
    <name type="scientific">Hoyosella altamirensis</name>
    <dbReference type="NCBI Taxonomy" id="616997"/>
    <lineage>
        <taxon>Bacteria</taxon>
        <taxon>Bacillati</taxon>
        <taxon>Actinomycetota</taxon>
        <taxon>Actinomycetes</taxon>
        <taxon>Mycobacteriales</taxon>
        <taxon>Hoyosellaceae</taxon>
        <taxon>Hoyosella</taxon>
    </lineage>
</organism>
<dbReference type="Proteomes" id="UP000567922">
    <property type="component" value="Unassembled WGS sequence"/>
</dbReference>
<sequence length="92" mass="9903">MGEILVVLLVVGFMCGLINGAIAGKKNFDTTTHMFVGFLAGPLGVAATLLMEPKPPQPPGTRSVVCTRCNTRQNVLQAASRFECWHCNLITQ</sequence>
<keyword evidence="1" id="KW-1133">Transmembrane helix</keyword>
<dbReference type="OrthoDB" id="3628326at2"/>
<proteinExistence type="predicted"/>
<protein>
    <submittedName>
        <fullName evidence="2">Uncharacterized protein</fullName>
    </submittedName>
</protein>
<keyword evidence="1" id="KW-0812">Transmembrane</keyword>
<keyword evidence="1" id="KW-0472">Membrane</keyword>
<accession>A0A839RPJ4</accession>
<feature type="transmembrane region" description="Helical" evidence="1">
    <location>
        <begin position="33"/>
        <end position="51"/>
    </location>
</feature>
<evidence type="ECO:0000256" key="1">
    <source>
        <dbReference type="SAM" id="Phobius"/>
    </source>
</evidence>
<reference evidence="2 3" key="1">
    <citation type="submission" date="2020-08" db="EMBL/GenBank/DDBJ databases">
        <title>Sequencing the genomes of 1000 actinobacteria strains.</title>
        <authorList>
            <person name="Klenk H.-P."/>
        </authorList>
    </citation>
    <scope>NUCLEOTIDE SEQUENCE [LARGE SCALE GENOMIC DNA]</scope>
    <source>
        <strain evidence="2 3">DSM 45258</strain>
    </source>
</reference>
<dbReference type="RefSeq" id="WP_064441387.1">
    <property type="nucleotide sequence ID" value="NZ_BDDI01000013.1"/>
</dbReference>
<keyword evidence="3" id="KW-1185">Reference proteome</keyword>